<proteinExistence type="predicted"/>
<protein>
    <submittedName>
        <fullName evidence="1">Uncharacterized protein</fullName>
    </submittedName>
</protein>
<dbReference type="EMBL" id="UINC01134604">
    <property type="protein sequence ID" value="SVD18243.1"/>
    <property type="molecule type" value="Genomic_DNA"/>
</dbReference>
<evidence type="ECO:0000313" key="1">
    <source>
        <dbReference type="EMBL" id="SVD18243.1"/>
    </source>
</evidence>
<accession>A0A382T8A5</accession>
<gene>
    <name evidence="1" type="ORF">METZ01_LOCUS371097</name>
</gene>
<organism evidence="1">
    <name type="scientific">marine metagenome</name>
    <dbReference type="NCBI Taxonomy" id="408172"/>
    <lineage>
        <taxon>unclassified sequences</taxon>
        <taxon>metagenomes</taxon>
        <taxon>ecological metagenomes</taxon>
    </lineage>
</organism>
<dbReference type="AlphaFoldDB" id="A0A382T8A5"/>
<sequence length="94" mass="10709">PICNNCKILPNCAGACAYKFVHNDKLRGEAAALPCPSWKYNINERLFLRAEKLGMVKKEDWDDSISVTNLETRDHQYDKKTRTSKLQTQILAPA</sequence>
<name>A0A382T8A5_9ZZZZ</name>
<feature type="non-terminal residue" evidence="1">
    <location>
        <position position="1"/>
    </location>
</feature>
<reference evidence="1" key="1">
    <citation type="submission" date="2018-05" db="EMBL/GenBank/DDBJ databases">
        <authorList>
            <person name="Lanie J.A."/>
            <person name="Ng W.-L."/>
            <person name="Kazmierczak K.M."/>
            <person name="Andrzejewski T.M."/>
            <person name="Davidsen T.M."/>
            <person name="Wayne K.J."/>
            <person name="Tettelin H."/>
            <person name="Glass J.I."/>
            <person name="Rusch D."/>
            <person name="Podicherti R."/>
            <person name="Tsui H.-C.T."/>
            <person name="Winkler M.E."/>
        </authorList>
    </citation>
    <scope>NUCLEOTIDE SEQUENCE</scope>
</reference>